<name>M5RJA6_9BACT</name>
<dbReference type="Proteomes" id="UP000011991">
    <property type="component" value="Unassembled WGS sequence"/>
</dbReference>
<protein>
    <submittedName>
        <fullName evidence="1">Uncharacterized protein</fullName>
    </submittedName>
</protein>
<accession>M5RJA6</accession>
<keyword evidence="2" id="KW-1185">Reference proteome</keyword>
<evidence type="ECO:0000313" key="2">
    <source>
        <dbReference type="Proteomes" id="UP000011991"/>
    </source>
</evidence>
<sequence length="61" mass="7059">MRQGVVVSTSRLPVREKRVRSHKPKFARDYMSKWTSEAALGQRFLNQLPLIGKRFRSAGND</sequence>
<proteinExistence type="predicted"/>
<comment type="caution">
    <text evidence="1">The sequence shown here is derived from an EMBL/GenBank/DDBJ whole genome shotgun (WGS) entry which is preliminary data.</text>
</comment>
<organism evidence="1 2">
    <name type="scientific">Rhodopirellula maiorica SM1</name>
    <dbReference type="NCBI Taxonomy" id="1265738"/>
    <lineage>
        <taxon>Bacteria</taxon>
        <taxon>Pseudomonadati</taxon>
        <taxon>Planctomycetota</taxon>
        <taxon>Planctomycetia</taxon>
        <taxon>Pirellulales</taxon>
        <taxon>Pirellulaceae</taxon>
        <taxon>Novipirellula</taxon>
    </lineage>
</organism>
<gene>
    <name evidence="1" type="ORF">RMSM_03780</name>
</gene>
<reference evidence="1 2" key="1">
    <citation type="journal article" date="2013" name="Mar. Genomics">
        <title>Expression of sulfatases in Rhodopirellula baltica and the diversity of sulfatases in the genus Rhodopirellula.</title>
        <authorList>
            <person name="Wegner C.E."/>
            <person name="Richter-Heitmann T."/>
            <person name="Klindworth A."/>
            <person name="Klockow C."/>
            <person name="Richter M."/>
            <person name="Achstetter T."/>
            <person name="Glockner F.O."/>
            <person name="Harder J."/>
        </authorList>
    </citation>
    <scope>NUCLEOTIDE SEQUENCE [LARGE SCALE GENOMIC DNA]</scope>
    <source>
        <strain evidence="1 2">SM1</strain>
    </source>
</reference>
<evidence type="ECO:0000313" key="1">
    <source>
        <dbReference type="EMBL" id="EMI19276.1"/>
    </source>
</evidence>
<dbReference type="PATRIC" id="fig|1265738.3.peg.3789"/>
<dbReference type="AlphaFoldDB" id="M5RJA6"/>
<dbReference type="EMBL" id="ANOG01000542">
    <property type="protein sequence ID" value="EMI19276.1"/>
    <property type="molecule type" value="Genomic_DNA"/>
</dbReference>